<gene>
    <name evidence="11" type="primary">cas3f</name>
    <name evidence="11" type="ORF">J9260_08335</name>
</gene>
<name>A0A975FCJ9_9GAMM</name>
<dbReference type="KEGG" id="tun:J9260_08335"/>
<organism evidence="11 12">
    <name type="scientific">Thiothrix unzii</name>
    <dbReference type="NCBI Taxonomy" id="111769"/>
    <lineage>
        <taxon>Bacteria</taxon>
        <taxon>Pseudomonadati</taxon>
        <taxon>Pseudomonadota</taxon>
        <taxon>Gammaproteobacteria</taxon>
        <taxon>Thiotrichales</taxon>
        <taxon>Thiotrichaceae</taxon>
        <taxon>Thiothrix</taxon>
    </lineage>
</organism>
<keyword evidence="4" id="KW-0547">Nucleotide-binding</keyword>
<dbReference type="GO" id="GO:0051607">
    <property type="term" value="P:defense response to virus"/>
    <property type="evidence" value="ECO:0007669"/>
    <property type="project" value="UniProtKB-KW"/>
</dbReference>
<evidence type="ECO:0000259" key="10">
    <source>
        <dbReference type="PROSITE" id="PS51643"/>
    </source>
</evidence>
<evidence type="ECO:0000256" key="6">
    <source>
        <dbReference type="ARBA" id="ARBA00022806"/>
    </source>
</evidence>
<comment type="similarity">
    <text evidence="1">In the N-terminal section; belongs to the CRISPR-associated nuclease Cas3-HD family.</text>
</comment>
<evidence type="ECO:0000256" key="9">
    <source>
        <dbReference type="SAM" id="MobiDB-lite"/>
    </source>
</evidence>
<accession>A0A975FCJ9</accession>
<dbReference type="AlphaFoldDB" id="A0A975FCJ9"/>
<evidence type="ECO:0000256" key="8">
    <source>
        <dbReference type="ARBA" id="ARBA00023118"/>
    </source>
</evidence>
<evidence type="ECO:0000313" key="11">
    <source>
        <dbReference type="EMBL" id="QTR55073.1"/>
    </source>
</evidence>
<reference evidence="11" key="1">
    <citation type="submission" date="2021-04" db="EMBL/GenBank/DDBJ databases">
        <title>Genomics, taxonomy and metabolism of representatives of sulfur bacteria of the genus Thiothrix: Thiothrix fructosivorans QT, Thiothrix unzii A1T and three new species, Thiothrix subterranea sp. nov., Thiothrix litoralis sp. nov. and 'Candidatus Thiothrix anitrata' sp. nov.</title>
        <authorList>
            <person name="Ravin N.V."/>
            <person name="Smolyakov D."/>
            <person name="Rudenko T.S."/>
            <person name="Mardanov A.V."/>
            <person name="Beletsky A.V."/>
            <person name="Markov N.D."/>
            <person name="Fomenkov A.I."/>
            <person name="Roberts R.J."/>
            <person name="Karnachuk O.V."/>
            <person name="Novikov A."/>
            <person name="Grabovich M.Y."/>
        </authorList>
    </citation>
    <scope>NUCLEOTIDE SEQUENCE</scope>
    <source>
        <strain evidence="11">A1</strain>
    </source>
</reference>
<sequence length="1103" mass="125139">MIVTFVSQCQKKSLDITRQVLDAYANRIGERTWQTVITQEGLNAVRSRLAKTARKTTAVSCHRMRGTSRTELVWIVGNRRQFDEFGNVPVNRTQRDLHKEDWEDDWRFLPLLKVLIALAALFHDFGKSWDHFQGMLANPNNKNKRDPIRHEWISLLLFKALVSGKTDQEWLADTLALKAMNAKARQAFMKKLLADALPSKADADYPFETGFAQSRLATWVAWLIVTHHKLPRFQWDKSEAIPFSNGNKPVKRQALLECISREMGYIKDFAWVFAEKKDWKFANGLPLLSDPWCKEAARWAGKAQAVLSLLDEAEAVERLLLTLARLALMLGDHHYSSQEKDPQWRSDMQLYANTGKDKEGNRPLKQQLDEHLVKVADAALKIGHLLPAFEKELPRARDVRALRKPSPPAFAWQNKAVQALATWRKAHALAENGFFAVNMASTGCGKTFANAKVMAALHDDNSLRYNLALGLRTLTLQTGDEYRDKLKLDNTELAVLIGSAAVRFLHEQRQDGQHAGGEDEVETSGSASARSLSEGMEIVYESAVPDERLSTVLRDTKSKSLLYAPVVVSTIDHLMPATEGVNGGKHILPTLRLMSADLVIDEVDDFDQQDLPAIARLVHLSGMLGRKVMISSATIPPAIAEGLFHAYQQGWKLFAASRQRKAGVTAFWLDEFGNNVQLVTDEESFRSAHQAFVGKRLKALARETQVRRKARVLPLSREGIQTEDLQQHWFQQVLNSAISLHRQYGVEDQATGKRLSVGVVRVANVDPCINLSRYLLGCELPEDVEIRVMPYHSRQVLLLRSEQEKHLDSVLNRKQNRQPQDNLLIKQHLQHCTKPNLIFILVATPVEEVGRDHDLDWAVIEPSSLRSIIQMAGRVMRHRVVSGLEGANLLLMEYNLKGFVGQQKVVFQQPGYESSRYPLATHRLTDLLDTQALAERVDAAPRIQCADTLQPTTSLSDLEHQVLQDIMTKADFTPKTVQGWTQGAFYLTSLAQQVTRFRDSEQDEAYKLHIEEGELVLRQPLEEGVQGKQAHNLHIETLEPELRERLWLTLDYPDLIEEQRRTLGYSTRRTCEFLGEIRLPDKEGEQHFVFIPELGFERRRKGA</sequence>
<dbReference type="GO" id="GO:0004386">
    <property type="term" value="F:helicase activity"/>
    <property type="evidence" value="ECO:0007669"/>
    <property type="project" value="UniProtKB-KW"/>
</dbReference>
<dbReference type="Pfam" id="PF21384">
    <property type="entry name" value="Cas3_I-F_Cas2"/>
    <property type="match status" value="1"/>
</dbReference>
<dbReference type="GO" id="GO:0046872">
    <property type="term" value="F:metal ion binding"/>
    <property type="evidence" value="ECO:0007669"/>
    <property type="project" value="UniProtKB-KW"/>
</dbReference>
<keyword evidence="6" id="KW-0347">Helicase</keyword>
<protein>
    <submittedName>
        <fullName evidence="11">Type I-F CRISPR-associated helicase Cas3</fullName>
    </submittedName>
</protein>
<dbReference type="InterPro" id="IPR038257">
    <property type="entry name" value="CRISPR-assoc_Cas3_HD_sf"/>
</dbReference>
<keyword evidence="5" id="KW-0378">Hydrolase</keyword>
<dbReference type="Proteomes" id="UP000672009">
    <property type="component" value="Chromosome"/>
</dbReference>
<dbReference type="InterPro" id="IPR054712">
    <property type="entry name" value="Cas3-like_dom"/>
</dbReference>
<feature type="region of interest" description="Disordered" evidence="9">
    <location>
        <begin position="508"/>
        <end position="530"/>
    </location>
</feature>
<dbReference type="Pfam" id="PF22590">
    <property type="entry name" value="Cas3-like_C_2"/>
    <property type="match status" value="1"/>
</dbReference>
<dbReference type="GO" id="GO:0016787">
    <property type="term" value="F:hydrolase activity"/>
    <property type="evidence" value="ECO:0007669"/>
    <property type="project" value="UniProtKB-KW"/>
</dbReference>
<keyword evidence="8" id="KW-0051">Antiviral defense</keyword>
<dbReference type="EMBL" id="CP072793">
    <property type="protein sequence ID" value="QTR55073.1"/>
    <property type="molecule type" value="Genomic_DNA"/>
</dbReference>
<evidence type="ECO:0000313" key="12">
    <source>
        <dbReference type="Proteomes" id="UP000672009"/>
    </source>
</evidence>
<evidence type="ECO:0000256" key="4">
    <source>
        <dbReference type="ARBA" id="ARBA00022741"/>
    </source>
</evidence>
<proteinExistence type="inferred from homology"/>
<dbReference type="NCBIfam" id="TIGR02562">
    <property type="entry name" value="cas3_yersinia"/>
    <property type="match status" value="1"/>
</dbReference>
<evidence type="ECO:0000256" key="1">
    <source>
        <dbReference type="ARBA" id="ARBA00006847"/>
    </source>
</evidence>
<dbReference type="InterPro" id="IPR048823">
    <property type="entry name" value="Cas3_I-F_Cas2"/>
</dbReference>
<feature type="domain" description="HD Cas3-type" evidence="10">
    <location>
        <begin position="102"/>
        <end position="335"/>
    </location>
</feature>
<comment type="similarity">
    <text evidence="2">In the central section; belongs to the CRISPR-associated helicase Cas3 family.</text>
</comment>
<dbReference type="PROSITE" id="PS51643">
    <property type="entry name" value="HD_CAS3"/>
    <property type="match status" value="1"/>
</dbReference>
<dbReference type="InterPro" id="IPR013395">
    <property type="entry name" value="CRISPR-assoc_Cas3_yers"/>
</dbReference>
<evidence type="ECO:0000256" key="7">
    <source>
        <dbReference type="ARBA" id="ARBA00022840"/>
    </source>
</evidence>
<evidence type="ECO:0000256" key="2">
    <source>
        <dbReference type="ARBA" id="ARBA00009046"/>
    </source>
</evidence>
<dbReference type="Gene3D" id="1.10.3210.30">
    <property type="match status" value="1"/>
</dbReference>
<dbReference type="RefSeq" id="WP_210220544.1">
    <property type="nucleotide sequence ID" value="NZ_CP072793.1"/>
</dbReference>
<dbReference type="GO" id="GO:0005524">
    <property type="term" value="F:ATP binding"/>
    <property type="evidence" value="ECO:0007669"/>
    <property type="project" value="UniProtKB-KW"/>
</dbReference>
<dbReference type="InterPro" id="IPR006483">
    <property type="entry name" value="CRISPR-assoc_Cas3_HD"/>
</dbReference>
<dbReference type="SUPFAM" id="SSF52540">
    <property type="entry name" value="P-loop containing nucleoside triphosphate hydrolases"/>
    <property type="match status" value="1"/>
</dbReference>
<evidence type="ECO:0000256" key="5">
    <source>
        <dbReference type="ARBA" id="ARBA00022801"/>
    </source>
</evidence>
<keyword evidence="3" id="KW-0479">Metal-binding</keyword>
<keyword evidence="7" id="KW-0067">ATP-binding</keyword>
<keyword evidence="12" id="KW-1185">Reference proteome</keyword>
<evidence type="ECO:0000256" key="3">
    <source>
        <dbReference type="ARBA" id="ARBA00022723"/>
    </source>
</evidence>
<dbReference type="InterPro" id="IPR027417">
    <property type="entry name" value="P-loop_NTPase"/>
</dbReference>